<dbReference type="InterPro" id="IPR007492">
    <property type="entry name" value="LytTR_DNA-bd_dom"/>
</dbReference>
<dbReference type="SMART" id="SM00448">
    <property type="entry name" value="REC"/>
    <property type="match status" value="1"/>
</dbReference>
<dbReference type="GO" id="GO:0003677">
    <property type="term" value="F:DNA binding"/>
    <property type="evidence" value="ECO:0007669"/>
    <property type="project" value="InterPro"/>
</dbReference>
<evidence type="ECO:0000259" key="2">
    <source>
        <dbReference type="PROSITE" id="PS50110"/>
    </source>
</evidence>
<dbReference type="OrthoDB" id="2168082at2"/>
<evidence type="ECO:0000256" key="1">
    <source>
        <dbReference type="PROSITE-ProRule" id="PRU00169"/>
    </source>
</evidence>
<name>A0A1M7CHY8_9FLAO</name>
<dbReference type="InterPro" id="IPR001789">
    <property type="entry name" value="Sig_transdc_resp-reg_receiver"/>
</dbReference>
<dbReference type="PANTHER" id="PTHR37299:SF1">
    <property type="entry name" value="STAGE 0 SPORULATION PROTEIN A HOMOLOG"/>
    <property type="match status" value="1"/>
</dbReference>
<dbReference type="PANTHER" id="PTHR37299">
    <property type="entry name" value="TRANSCRIPTIONAL REGULATOR-RELATED"/>
    <property type="match status" value="1"/>
</dbReference>
<dbReference type="PROSITE" id="PS50110">
    <property type="entry name" value="RESPONSE_REGULATORY"/>
    <property type="match status" value="1"/>
</dbReference>
<evidence type="ECO:0000259" key="3">
    <source>
        <dbReference type="PROSITE" id="PS50930"/>
    </source>
</evidence>
<evidence type="ECO:0000313" key="4">
    <source>
        <dbReference type="EMBL" id="SHL66830.1"/>
    </source>
</evidence>
<dbReference type="STRING" id="946677.SAMN05444484_102162"/>
<dbReference type="SUPFAM" id="SSF52172">
    <property type="entry name" value="CheY-like"/>
    <property type="match status" value="1"/>
</dbReference>
<dbReference type="GO" id="GO:0000156">
    <property type="term" value="F:phosphorelay response regulator activity"/>
    <property type="evidence" value="ECO:0007669"/>
    <property type="project" value="InterPro"/>
</dbReference>
<dbReference type="InterPro" id="IPR046947">
    <property type="entry name" value="LytR-like"/>
</dbReference>
<dbReference type="PROSITE" id="PS50930">
    <property type="entry name" value="HTH_LYTTR"/>
    <property type="match status" value="1"/>
</dbReference>
<dbReference type="InterPro" id="IPR011006">
    <property type="entry name" value="CheY-like_superfamily"/>
</dbReference>
<organism evidence="4 5">
    <name type="scientific">Flavobacterium chilense</name>
    <dbReference type="NCBI Taxonomy" id="946677"/>
    <lineage>
        <taxon>Bacteria</taxon>
        <taxon>Pseudomonadati</taxon>
        <taxon>Bacteroidota</taxon>
        <taxon>Flavobacteriia</taxon>
        <taxon>Flavobacteriales</taxon>
        <taxon>Flavobacteriaceae</taxon>
        <taxon>Flavobacterium</taxon>
    </lineage>
</organism>
<feature type="domain" description="Response regulatory" evidence="2">
    <location>
        <begin position="3"/>
        <end position="117"/>
    </location>
</feature>
<evidence type="ECO:0000313" key="5">
    <source>
        <dbReference type="Proteomes" id="UP000184028"/>
    </source>
</evidence>
<dbReference type="Pfam" id="PF04397">
    <property type="entry name" value="LytTR"/>
    <property type="match status" value="1"/>
</dbReference>
<dbReference type="Pfam" id="PF00072">
    <property type="entry name" value="Response_reg"/>
    <property type="match status" value="1"/>
</dbReference>
<keyword evidence="1" id="KW-0597">Phosphoprotein</keyword>
<dbReference type="Gene3D" id="3.40.50.2300">
    <property type="match status" value="1"/>
</dbReference>
<dbReference type="SMART" id="SM00850">
    <property type="entry name" value="LytTR"/>
    <property type="match status" value="1"/>
</dbReference>
<proteinExistence type="predicted"/>
<protein>
    <submittedName>
        <fullName evidence="4">Two component transcriptional regulator, LytTR family</fullName>
    </submittedName>
</protein>
<dbReference type="Proteomes" id="UP000184028">
    <property type="component" value="Unassembled WGS sequence"/>
</dbReference>
<dbReference type="EMBL" id="FRBT01000002">
    <property type="protein sequence ID" value="SHL66830.1"/>
    <property type="molecule type" value="Genomic_DNA"/>
</dbReference>
<feature type="domain" description="HTH LytTR-type" evidence="3">
    <location>
        <begin position="146"/>
        <end position="250"/>
    </location>
</feature>
<sequence>MIKTIIVDDEYNAREFLEKLLTRYFPNKFLILDKCESVDEAIVSIEKYNPELVFLDVQMPNKNGFQLLKELNKVKFEVIFTTAHSEFAIEAIKCSALDYLLKPINYIDLLETVKKYDEKQHKASQEEKLKLLLENIDTGGSEFNRIALPTENGFELLKTNAILYCEADSNYCKIVCLDGRNITLSKTLKYIEELLPSSIFQRIHKSYLVNLNYVIRFNKTNELLVELSNGESLPVSVRKKEEFINAIIQKK</sequence>
<dbReference type="RefSeq" id="WP_068841620.1">
    <property type="nucleotide sequence ID" value="NZ_FRBT01000002.1"/>
</dbReference>
<accession>A0A1M7CHY8</accession>
<feature type="modified residue" description="4-aspartylphosphate" evidence="1">
    <location>
        <position position="56"/>
    </location>
</feature>
<dbReference type="AlphaFoldDB" id="A0A1M7CHY8"/>
<reference evidence="5" key="1">
    <citation type="submission" date="2016-11" db="EMBL/GenBank/DDBJ databases">
        <authorList>
            <person name="Varghese N."/>
            <person name="Submissions S."/>
        </authorList>
    </citation>
    <scope>NUCLEOTIDE SEQUENCE [LARGE SCALE GENOMIC DNA]</scope>
    <source>
        <strain evidence="5">DSM 24724</strain>
    </source>
</reference>
<gene>
    <name evidence="4" type="ORF">SAMN05444484_102162</name>
</gene>
<keyword evidence="5" id="KW-1185">Reference proteome</keyword>
<dbReference type="Gene3D" id="2.40.50.1020">
    <property type="entry name" value="LytTr DNA-binding domain"/>
    <property type="match status" value="1"/>
</dbReference>